<keyword evidence="2" id="KW-0812">Transmembrane</keyword>
<keyword evidence="2" id="KW-1133">Transmembrane helix</keyword>
<dbReference type="VEuPathDB" id="FungiDB:PC110_g20474"/>
<feature type="region of interest" description="Disordered" evidence="1">
    <location>
        <begin position="503"/>
        <end position="542"/>
    </location>
</feature>
<feature type="compositionally biased region" description="Low complexity" evidence="1">
    <location>
        <begin position="21"/>
        <end position="46"/>
    </location>
</feature>
<feature type="transmembrane region" description="Helical" evidence="2">
    <location>
        <begin position="369"/>
        <end position="391"/>
    </location>
</feature>
<name>A0A8T1EYZ3_9STRA</name>
<dbReference type="Proteomes" id="UP000697107">
    <property type="component" value="Unassembled WGS sequence"/>
</dbReference>
<dbReference type="PANTHER" id="PTHR21207:SF1">
    <property type="entry name" value="PACRG-LIKE PROTEIN"/>
    <property type="match status" value="1"/>
</dbReference>
<comment type="caution">
    <text evidence="3">The sequence shown here is derived from an EMBL/GenBank/DDBJ whole genome shotgun (WGS) entry which is preliminary data.</text>
</comment>
<feature type="compositionally biased region" description="Polar residues" evidence="1">
    <location>
        <begin position="53"/>
        <end position="62"/>
    </location>
</feature>
<feature type="compositionally biased region" description="Low complexity" evidence="1">
    <location>
        <begin position="75"/>
        <end position="88"/>
    </location>
</feature>
<dbReference type="InterPro" id="IPR019399">
    <property type="entry name" value="Parkin_co-regulated_protein"/>
</dbReference>
<organism evidence="3 4">
    <name type="scientific">Phytophthora cactorum</name>
    <dbReference type="NCBI Taxonomy" id="29920"/>
    <lineage>
        <taxon>Eukaryota</taxon>
        <taxon>Sar</taxon>
        <taxon>Stramenopiles</taxon>
        <taxon>Oomycota</taxon>
        <taxon>Peronosporomycetes</taxon>
        <taxon>Peronosporales</taxon>
        <taxon>Peronosporaceae</taxon>
        <taxon>Phytophthora</taxon>
    </lineage>
</organism>
<feature type="compositionally biased region" description="Polar residues" evidence="1">
    <location>
        <begin position="530"/>
        <end position="542"/>
    </location>
</feature>
<feature type="transmembrane region" description="Helical" evidence="2">
    <location>
        <begin position="266"/>
        <end position="286"/>
    </location>
</feature>
<reference evidence="3" key="1">
    <citation type="submission" date="2018-10" db="EMBL/GenBank/DDBJ databases">
        <title>Effector identification in a new, highly contiguous assembly of the strawberry crown rot pathogen Phytophthora cactorum.</title>
        <authorList>
            <person name="Armitage A.D."/>
            <person name="Nellist C.F."/>
            <person name="Bates H."/>
            <person name="Vickerstaff R.J."/>
            <person name="Harrison R.J."/>
        </authorList>
    </citation>
    <scope>NUCLEOTIDE SEQUENCE</scope>
    <source>
        <strain evidence="3">P415</strain>
    </source>
</reference>
<evidence type="ECO:0000313" key="4">
    <source>
        <dbReference type="Proteomes" id="UP000697107"/>
    </source>
</evidence>
<proteinExistence type="predicted"/>
<gene>
    <name evidence="3" type="ORF">PC118_g21756</name>
</gene>
<feature type="transmembrane region" description="Helical" evidence="2">
    <location>
        <begin position="307"/>
        <end position="328"/>
    </location>
</feature>
<dbReference type="AlphaFoldDB" id="A0A8T1EYZ3"/>
<accession>A0A8T1EYZ3</accession>
<keyword evidence="2" id="KW-0472">Membrane</keyword>
<evidence type="ECO:0000256" key="1">
    <source>
        <dbReference type="SAM" id="MobiDB-lite"/>
    </source>
</evidence>
<dbReference type="PANTHER" id="PTHR21207">
    <property type="entry name" value="PARKIN COREGULATED GENE PROTEIN PARK2 COREGULATED"/>
    <property type="match status" value="1"/>
</dbReference>
<feature type="region of interest" description="Disordered" evidence="1">
    <location>
        <begin position="1"/>
        <end position="115"/>
    </location>
</feature>
<evidence type="ECO:0000313" key="3">
    <source>
        <dbReference type="EMBL" id="KAG2961825.1"/>
    </source>
</evidence>
<feature type="transmembrane region" description="Helical" evidence="2">
    <location>
        <begin position="425"/>
        <end position="444"/>
    </location>
</feature>
<dbReference type="EMBL" id="RCML01001543">
    <property type="protein sequence ID" value="KAG2961825.1"/>
    <property type="molecule type" value="Genomic_DNA"/>
</dbReference>
<dbReference type="Pfam" id="PF10274">
    <property type="entry name" value="ParcG"/>
    <property type="match status" value="1"/>
</dbReference>
<sequence length="542" mass="60213">MALIVATKPANNEKIDKSEGSSSNNSTSRSSNSRSSSRSSQSQTSNSREKSRSSIPTSASNQRKTEPSKRTITPSSAKSSTRAAASSATEQVKKKPTSAYPLPSSTLHKHKQASVFTSGKKKYKTNFSSAYDSGSIPCRINHGSIRNSLQWTKDPNTLSYEPLLITCIEGFLETEHPFVFLARATFRELLKLEDAREKTLPILAQVIVPLRGALMAKDDDTFLMGLEATRLLSDLVEVEDTLAVLESNGGKEALAIIRSKIPTHAWVGWLFIYLVELIFFSTYRLSNLSDLVKTSKTPNDDTTPTRIYGVLLGIVQDFVVISFLIVVLSVFDAAINHSCCNDTAPNGCTDCFTPGIPFWSRTQLVFKRVLRLSVIYAVCLLSVSVFALDVVTIRSYHRRYELNWSSDSEEFVVTKKQETRTATNVLVVVLATQGVVAIVTTVWFDLARWTPLGFAAQWKGMKSRDQGQPTVNISRRPVNYLVMDSDDFFDSDENEDLSSFFDSNNRMIRGTQRPQSPAILSEDRRHLGPSNCSEHSAQLQSQ</sequence>
<protein>
    <submittedName>
        <fullName evidence="3">Uncharacterized protein</fullName>
    </submittedName>
</protein>
<evidence type="ECO:0000256" key="2">
    <source>
        <dbReference type="SAM" id="Phobius"/>
    </source>
</evidence>